<comment type="subcellular location">
    <subcellularLocation>
        <location evidence="1">Membrane</location>
    </subcellularLocation>
</comment>
<dbReference type="Gene3D" id="1.10.287.90">
    <property type="match status" value="1"/>
</dbReference>
<keyword evidence="4" id="KW-1133">Transmembrane helix</keyword>
<sequence length="80" mass="9147">MGFLGGYLLSRSERRGAFGWRQAKQETSTVARCDIGYPWRIDGGGHDPATPMAEMFINYHNTTMIPMYMICVTVFYLCRT</sequence>
<dbReference type="AlphaFoldDB" id="A7WQM0"/>
<evidence type="ECO:0000313" key="5">
    <source>
        <dbReference type="EMBL" id="ABV22475.1"/>
    </source>
</evidence>
<evidence type="ECO:0000256" key="3">
    <source>
        <dbReference type="ARBA" id="ARBA00023136"/>
    </source>
</evidence>
<reference evidence="5" key="1">
    <citation type="journal article" date="2007" name="Proc. Natl. Acad. Sci. U.S.A.">
        <title>Spliced leader RNA trans-splicing in dinoflagellates.</title>
        <authorList>
            <person name="Zhang H."/>
            <person name="Hou Y."/>
            <person name="Miranda L."/>
            <person name="Campbell D.A."/>
            <person name="Sturm N.R."/>
            <person name="Gaasterland T."/>
            <person name="Lin S."/>
        </authorList>
    </citation>
    <scope>NUCLEOTIDE SEQUENCE</scope>
    <source>
        <strain evidence="5">Om-5p-36</strain>
    </source>
</reference>
<dbReference type="EMBL" id="EF134361">
    <property type="protein sequence ID" value="ABV22475.1"/>
    <property type="molecule type" value="mRNA"/>
</dbReference>
<evidence type="ECO:0000256" key="4">
    <source>
        <dbReference type="SAM" id="Phobius"/>
    </source>
</evidence>
<proteinExistence type="evidence at transcript level"/>
<dbReference type="SUPFAM" id="SSF81464">
    <property type="entry name" value="Cytochrome c oxidase subunit II-like, transmembrane region"/>
    <property type="match status" value="1"/>
</dbReference>
<feature type="transmembrane region" description="Helical" evidence="4">
    <location>
        <begin position="59"/>
        <end position="78"/>
    </location>
</feature>
<evidence type="ECO:0000256" key="1">
    <source>
        <dbReference type="ARBA" id="ARBA00004370"/>
    </source>
</evidence>
<name>A7WQM0_OXYMA</name>
<protein>
    <submittedName>
        <fullName evidence="5">Uncharacterized protein</fullName>
    </submittedName>
</protein>
<accession>A7WQM0</accession>
<keyword evidence="3 4" id="KW-0472">Membrane</keyword>
<organism evidence="5">
    <name type="scientific">Oxyrrhis marina</name>
    <name type="common">Dinoflagellate</name>
    <dbReference type="NCBI Taxonomy" id="2969"/>
    <lineage>
        <taxon>Eukaryota</taxon>
        <taxon>Sar</taxon>
        <taxon>Alveolata</taxon>
        <taxon>Dinophyceae</taxon>
        <taxon>Oxyrrhinales</taxon>
        <taxon>Oxyrrhinaceae</taxon>
        <taxon>Oxyrrhis</taxon>
    </lineage>
</organism>
<dbReference type="InterPro" id="IPR036257">
    <property type="entry name" value="Cyt_c_oxidase_su2_TM_sf"/>
</dbReference>
<keyword evidence="2 4" id="KW-0812">Transmembrane</keyword>
<dbReference type="GO" id="GO:0016020">
    <property type="term" value="C:membrane"/>
    <property type="evidence" value="ECO:0007669"/>
    <property type="project" value="UniProtKB-SubCell"/>
</dbReference>
<evidence type="ECO:0000256" key="2">
    <source>
        <dbReference type="ARBA" id="ARBA00022692"/>
    </source>
</evidence>